<reference evidence="9 10" key="1">
    <citation type="submission" date="2018-09" db="EMBL/GenBank/DDBJ databases">
        <authorList>
            <person name="Zhu H."/>
        </authorList>
    </citation>
    <scope>NUCLEOTIDE SEQUENCE [LARGE SCALE GENOMIC DNA]</scope>
    <source>
        <strain evidence="9 10">K2S05-167</strain>
    </source>
</reference>
<feature type="transmembrane region" description="Helical" evidence="6">
    <location>
        <begin position="198"/>
        <end position="220"/>
    </location>
</feature>
<sequence length="651" mass="70271">MRLSLMPLFPLIGFALLMLLPKLPRSLAGLIGAGSVLLSFLVAVLNYRAAGAAPIHEVLWQWLPNMALNGTQTVNLSIGFWLDQLSSVMTLIITGIGFLIHVYSMSYMSHDRQFNRFFAFLNFFVSMMLILVLADSYPLMFVGWEGVGMASFLLIGFWFNGRNSEASTQELWDANNQEGVSNSNAARKAFIMNRIGDFGFMLGMFLLFKVFGTLSIPQLMENPMLGAHAGQHVVLGASMQGQLELACLLLLVGAIGKSGQLPLTTWLPDAMAGPTPVSALIHAATMVTAGVYLISRSHFLFDLAPQASTWVAWVGAATALYGALSALNQYDIKKILAFSTVSQLGYMFLAVGLHSYSAGVFHLLTHAFFKALLFLAAGAVIHGLHEEQDVRRMGGLARYMPFTHIVSAIGVLAIAGIPIWSGFFSKDAILAAAYAQSPVLYLVGLGVAFLTAFYMGRWYFLVWQGKYRGHVDHPHDADLLMKAPLGVLAAGATLAGFLNIPAFLGGGHRFDDYLSRAVPVHVHEISHSTELLLTFLAVAAGVGGLAWAWWEHRGDHLYNGPLGRTSTNALYLQDAYDGLVGNPSRAVAHGLDIVDRGVDGTLGGIGRNFSAPGGVFALWQSGFVRAYAVSMVLGTAAIIGYWALKVMGSGQ</sequence>
<feature type="transmembrane region" description="Helical" evidence="6">
    <location>
        <begin position="140"/>
        <end position="159"/>
    </location>
</feature>
<accession>A0A418VBQ9</accession>
<dbReference type="InterPro" id="IPR001750">
    <property type="entry name" value="ND/Mrp_TM"/>
</dbReference>
<name>A0A418VBQ9_9DEIO</name>
<feature type="domain" description="NADH:quinone oxidoreductase/Mrp antiporter transmembrane" evidence="7">
    <location>
        <begin position="179"/>
        <end position="445"/>
    </location>
</feature>
<feature type="transmembrane region" description="Helical" evidence="6">
    <location>
        <begin position="363"/>
        <end position="384"/>
    </location>
</feature>
<proteinExistence type="predicted"/>
<evidence type="ECO:0000256" key="2">
    <source>
        <dbReference type="ARBA" id="ARBA00022692"/>
    </source>
</evidence>
<dbReference type="PANTHER" id="PTHR42829">
    <property type="entry name" value="NADH-UBIQUINONE OXIDOREDUCTASE CHAIN 5"/>
    <property type="match status" value="1"/>
</dbReference>
<dbReference type="Gene3D" id="1.20.5.2700">
    <property type="match status" value="1"/>
</dbReference>
<feature type="transmembrane region" description="Helical" evidence="6">
    <location>
        <begin position="117"/>
        <end position="134"/>
    </location>
</feature>
<keyword evidence="2 5" id="KW-0812">Transmembrane</keyword>
<feature type="transmembrane region" description="Helical" evidence="6">
    <location>
        <begin position="232"/>
        <end position="256"/>
    </location>
</feature>
<dbReference type="EMBL" id="QYUJ01000014">
    <property type="protein sequence ID" value="RJF73581.1"/>
    <property type="molecule type" value="Genomic_DNA"/>
</dbReference>
<evidence type="ECO:0000259" key="7">
    <source>
        <dbReference type="Pfam" id="PF00361"/>
    </source>
</evidence>
<feature type="transmembrane region" description="Helical" evidence="6">
    <location>
        <begin position="396"/>
        <end position="420"/>
    </location>
</feature>
<dbReference type="GO" id="GO:0012505">
    <property type="term" value="C:endomembrane system"/>
    <property type="evidence" value="ECO:0007669"/>
    <property type="project" value="UniProtKB-SubCell"/>
</dbReference>
<dbReference type="RefSeq" id="WP_119766342.1">
    <property type="nucleotide sequence ID" value="NZ_QYUJ01000014.1"/>
</dbReference>
<comment type="subcellular location">
    <subcellularLocation>
        <location evidence="1">Endomembrane system</location>
        <topology evidence="1">Multi-pass membrane protein</topology>
    </subcellularLocation>
    <subcellularLocation>
        <location evidence="5">Membrane</location>
        <topology evidence="5">Multi-pass membrane protein</topology>
    </subcellularLocation>
</comment>
<dbReference type="AlphaFoldDB" id="A0A418VBQ9"/>
<keyword evidence="9" id="KW-0560">Oxidoreductase</keyword>
<keyword evidence="10" id="KW-1185">Reference proteome</keyword>
<dbReference type="GO" id="GO:0042773">
    <property type="term" value="P:ATP synthesis coupled electron transport"/>
    <property type="evidence" value="ECO:0007669"/>
    <property type="project" value="InterPro"/>
</dbReference>
<feature type="transmembrane region" description="Helical" evidence="6">
    <location>
        <begin position="483"/>
        <end position="504"/>
    </location>
</feature>
<feature type="transmembrane region" description="Helical" evidence="6">
    <location>
        <begin position="85"/>
        <end position="105"/>
    </location>
</feature>
<protein>
    <submittedName>
        <fullName evidence="9">NADH-quinone oxidoreductase subunit L</fullName>
        <ecNumber evidence="9">1.6.5.3</ecNumber>
    </submittedName>
</protein>
<evidence type="ECO:0000256" key="4">
    <source>
        <dbReference type="ARBA" id="ARBA00023136"/>
    </source>
</evidence>
<comment type="caution">
    <text evidence="9">The sequence shown here is derived from an EMBL/GenBank/DDBJ whole genome shotgun (WGS) entry which is preliminary data.</text>
</comment>
<dbReference type="NCBIfam" id="TIGR01974">
    <property type="entry name" value="NDH_I_L"/>
    <property type="match status" value="1"/>
</dbReference>
<dbReference type="OrthoDB" id="9807568at2"/>
<keyword evidence="3 6" id="KW-1133">Transmembrane helix</keyword>
<dbReference type="InterPro" id="IPR003945">
    <property type="entry name" value="NU5C-like"/>
</dbReference>
<dbReference type="PRINTS" id="PR01434">
    <property type="entry name" value="NADHDHGNASE5"/>
</dbReference>
<feature type="domain" description="NADH-Ubiquinone oxidoreductase (complex I) chain 5 N-terminal" evidence="8">
    <location>
        <begin position="71"/>
        <end position="118"/>
    </location>
</feature>
<dbReference type="PRINTS" id="PR01435">
    <property type="entry name" value="NPOXDRDTASE5"/>
</dbReference>
<feature type="transmembrane region" description="Helical" evidence="6">
    <location>
        <begin position="336"/>
        <end position="357"/>
    </location>
</feature>
<gene>
    <name evidence="9" type="ORF">D3875_07050</name>
</gene>
<dbReference type="InterPro" id="IPR018393">
    <property type="entry name" value="NADHpl_OxRdtase_5_subgr"/>
</dbReference>
<feature type="transmembrane region" description="Helical" evidence="6">
    <location>
        <begin position="440"/>
        <end position="462"/>
    </location>
</feature>
<evidence type="ECO:0000313" key="9">
    <source>
        <dbReference type="EMBL" id="RJF73581.1"/>
    </source>
</evidence>
<dbReference type="NCBIfam" id="NF005141">
    <property type="entry name" value="PRK06590.1"/>
    <property type="match status" value="1"/>
</dbReference>
<dbReference type="InterPro" id="IPR001516">
    <property type="entry name" value="Proton_antipo_N"/>
</dbReference>
<feature type="transmembrane region" description="Helical" evidence="6">
    <location>
        <begin position="307"/>
        <end position="324"/>
    </location>
</feature>
<dbReference type="Pfam" id="PF00662">
    <property type="entry name" value="Proton_antipo_N"/>
    <property type="match status" value="1"/>
</dbReference>
<dbReference type="GO" id="GO:0015990">
    <property type="term" value="P:electron transport coupled proton transport"/>
    <property type="evidence" value="ECO:0007669"/>
    <property type="project" value="TreeGrafter"/>
</dbReference>
<dbReference type="Proteomes" id="UP000286287">
    <property type="component" value="Unassembled WGS sequence"/>
</dbReference>
<feature type="transmembrane region" description="Helical" evidence="6">
    <location>
        <begin position="531"/>
        <end position="550"/>
    </location>
</feature>
<evidence type="ECO:0000256" key="5">
    <source>
        <dbReference type="RuleBase" id="RU000320"/>
    </source>
</evidence>
<dbReference type="GO" id="GO:0016020">
    <property type="term" value="C:membrane"/>
    <property type="evidence" value="ECO:0007669"/>
    <property type="project" value="UniProtKB-SubCell"/>
</dbReference>
<dbReference type="Pfam" id="PF00361">
    <property type="entry name" value="Proton_antipo_M"/>
    <property type="match status" value="1"/>
</dbReference>
<feature type="transmembrane region" description="Helical" evidence="6">
    <location>
        <begin position="277"/>
        <end position="295"/>
    </location>
</feature>
<evidence type="ECO:0000256" key="1">
    <source>
        <dbReference type="ARBA" id="ARBA00004127"/>
    </source>
</evidence>
<keyword evidence="4 6" id="KW-0472">Membrane</keyword>
<evidence type="ECO:0000259" key="8">
    <source>
        <dbReference type="Pfam" id="PF00662"/>
    </source>
</evidence>
<organism evidence="9 10">
    <name type="scientific">Deinococcus cavernae</name>
    <dbReference type="NCBI Taxonomy" id="2320857"/>
    <lineage>
        <taxon>Bacteria</taxon>
        <taxon>Thermotogati</taxon>
        <taxon>Deinococcota</taxon>
        <taxon>Deinococci</taxon>
        <taxon>Deinococcales</taxon>
        <taxon>Deinococcaceae</taxon>
        <taxon>Deinococcus</taxon>
    </lineage>
</organism>
<evidence type="ECO:0000256" key="6">
    <source>
        <dbReference type="SAM" id="Phobius"/>
    </source>
</evidence>
<dbReference type="EC" id="1.6.5.3" evidence="9"/>
<dbReference type="PANTHER" id="PTHR42829:SF2">
    <property type="entry name" value="NADH-UBIQUINONE OXIDOREDUCTASE CHAIN 5"/>
    <property type="match status" value="1"/>
</dbReference>
<evidence type="ECO:0000256" key="3">
    <source>
        <dbReference type="ARBA" id="ARBA00022989"/>
    </source>
</evidence>
<dbReference type="GO" id="GO:0008137">
    <property type="term" value="F:NADH dehydrogenase (ubiquinone) activity"/>
    <property type="evidence" value="ECO:0007669"/>
    <property type="project" value="InterPro"/>
</dbReference>
<dbReference type="GO" id="GO:0003954">
    <property type="term" value="F:NADH dehydrogenase activity"/>
    <property type="evidence" value="ECO:0007669"/>
    <property type="project" value="TreeGrafter"/>
</dbReference>
<feature type="transmembrane region" description="Helical" evidence="6">
    <location>
        <begin position="626"/>
        <end position="644"/>
    </location>
</feature>
<evidence type="ECO:0000313" key="10">
    <source>
        <dbReference type="Proteomes" id="UP000286287"/>
    </source>
</evidence>